<protein>
    <submittedName>
        <fullName evidence="2">Transcriptional regulator</fullName>
    </submittedName>
</protein>
<dbReference type="PROSITE" id="PS50943">
    <property type="entry name" value="HTH_CROC1"/>
    <property type="match status" value="1"/>
</dbReference>
<reference evidence="2 3" key="1">
    <citation type="journal article" date="2015" name="Antonie Van Leeuwenhoek">
        <title>Bosea vaviloviae sp. nov., a new species of slow-growing rhizobia isolated from nodules of the relict species Vavilovia formosa (Stev.) Fed.</title>
        <authorList>
            <person name="Safronova V.I."/>
            <person name="Kuznetsova I.G."/>
            <person name="Sazanova A.L."/>
            <person name="Kimeklis A.K."/>
            <person name="Belimov A.A."/>
            <person name="Andronov E.E."/>
            <person name="Pinaev A.G."/>
            <person name="Chizhevskaya E.P."/>
            <person name="Pukhaev A.R."/>
            <person name="Popov K.P."/>
            <person name="Willems A."/>
            <person name="Tikhonovich I.A."/>
        </authorList>
    </citation>
    <scope>NUCLEOTIDE SEQUENCE [LARGE SCALE GENOMIC DNA]</scope>
    <source>
        <strain evidence="2 3">Vaf18</strain>
    </source>
</reference>
<dbReference type="CDD" id="cd00093">
    <property type="entry name" value="HTH_XRE"/>
    <property type="match status" value="1"/>
</dbReference>
<accession>A0A1D7TXM0</accession>
<evidence type="ECO:0000259" key="1">
    <source>
        <dbReference type="PROSITE" id="PS50943"/>
    </source>
</evidence>
<evidence type="ECO:0000313" key="3">
    <source>
        <dbReference type="Proteomes" id="UP000094969"/>
    </source>
</evidence>
<gene>
    <name evidence="2" type="ORF">BHK69_04675</name>
</gene>
<name>A0A1D7TXM0_9HYPH</name>
<dbReference type="GO" id="GO:0003677">
    <property type="term" value="F:DNA binding"/>
    <property type="evidence" value="ECO:0007669"/>
    <property type="project" value="InterPro"/>
</dbReference>
<feature type="domain" description="HTH cro/C1-type" evidence="1">
    <location>
        <begin position="8"/>
        <end position="66"/>
    </location>
</feature>
<dbReference type="OrthoDB" id="9809730at2"/>
<dbReference type="InterPro" id="IPR001387">
    <property type="entry name" value="Cro/C1-type_HTH"/>
</dbReference>
<dbReference type="EMBL" id="CP017147">
    <property type="protein sequence ID" value="AOO79870.1"/>
    <property type="molecule type" value="Genomic_DNA"/>
</dbReference>
<dbReference type="Gene3D" id="1.10.260.40">
    <property type="entry name" value="lambda repressor-like DNA-binding domains"/>
    <property type="match status" value="1"/>
</dbReference>
<evidence type="ECO:0000313" key="2">
    <source>
        <dbReference type="EMBL" id="AOO79870.1"/>
    </source>
</evidence>
<keyword evidence="3" id="KW-1185">Reference proteome</keyword>
<dbReference type="InterPro" id="IPR010982">
    <property type="entry name" value="Lambda_DNA-bd_dom_sf"/>
</dbReference>
<dbReference type="STRING" id="1526658.BHK69_04675"/>
<dbReference type="SUPFAM" id="SSF47413">
    <property type="entry name" value="lambda repressor-like DNA-binding domains"/>
    <property type="match status" value="1"/>
</dbReference>
<proteinExistence type="predicted"/>
<dbReference type="RefSeq" id="WP_069689092.1">
    <property type="nucleotide sequence ID" value="NZ_CP017147.1"/>
</dbReference>
<dbReference type="AlphaFoldDB" id="A0A1D7TXM0"/>
<sequence>MTPFGQRVRALRAARGVTLAQMAGSLGVTPAYLSALEHGKRGRPTFVLIQGVIHVLGVIWDEADELVRLADLSHPRVTVDTAGLDAEATLLANRLAREIAVLEPDELKRLADILDEAAIRRAAAPD</sequence>
<dbReference type="KEGG" id="bvv:BHK69_04675"/>
<dbReference type="Pfam" id="PF13560">
    <property type="entry name" value="HTH_31"/>
    <property type="match status" value="1"/>
</dbReference>
<organism evidence="2 3">
    <name type="scientific">Bosea vaviloviae</name>
    <dbReference type="NCBI Taxonomy" id="1526658"/>
    <lineage>
        <taxon>Bacteria</taxon>
        <taxon>Pseudomonadati</taxon>
        <taxon>Pseudomonadota</taxon>
        <taxon>Alphaproteobacteria</taxon>
        <taxon>Hyphomicrobiales</taxon>
        <taxon>Boseaceae</taxon>
        <taxon>Bosea</taxon>
    </lineage>
</organism>
<dbReference type="SMART" id="SM00530">
    <property type="entry name" value="HTH_XRE"/>
    <property type="match status" value="1"/>
</dbReference>
<dbReference type="Proteomes" id="UP000094969">
    <property type="component" value="Chromosome"/>
</dbReference>